<keyword evidence="2" id="KW-0732">Signal</keyword>
<dbReference type="InterPro" id="IPR001638">
    <property type="entry name" value="Solute-binding_3/MltF_N"/>
</dbReference>
<accession>A0ABW1R0K6</accession>
<sequence length="334" mass="35040">MKTFQRPTARRSGLRRATAGLAVLAATSLALTACGSDDDAEGTSLPRIATVTAYPYIPVALEQGYFADEFDTDDAPTVNPIGSANDAIAALRSGNADIAVIGFDPANLVDVEDVVILASSEISPQTTRVVVPESSKVTEISQLKGKKVASYSASPNIAVVQSLNSAGLKVADVEYVSLQNDAALSTLAGGGVDGWVTYDPSAASAEIEGVGRAIADGDDFGYLNPVFIYTTKKYLKENPEAVESTLEVYGEAIEWINANTDAAAGVVSEATGLKKEIAAQSLSHRNYALEPVEGDVVDFMERLADINIELGVSKGRPDYDAIIDNSVVSEILAD</sequence>
<evidence type="ECO:0000259" key="3">
    <source>
        <dbReference type="SMART" id="SM00062"/>
    </source>
</evidence>
<feature type="signal peptide" evidence="2">
    <location>
        <begin position="1"/>
        <end position="32"/>
    </location>
</feature>
<comment type="similarity">
    <text evidence="1">Belongs to the bacterial solute-binding protein SsuA/TauA family.</text>
</comment>
<feature type="domain" description="Solute-binding protein family 3/N-terminal" evidence="3">
    <location>
        <begin position="56"/>
        <end position="259"/>
    </location>
</feature>
<evidence type="ECO:0000256" key="1">
    <source>
        <dbReference type="ARBA" id="ARBA00010742"/>
    </source>
</evidence>
<evidence type="ECO:0000256" key="2">
    <source>
        <dbReference type="SAM" id="SignalP"/>
    </source>
</evidence>
<feature type="chain" id="PRO_5047107849" evidence="2">
    <location>
        <begin position="33"/>
        <end position="334"/>
    </location>
</feature>
<evidence type="ECO:0000313" key="4">
    <source>
        <dbReference type="EMBL" id="MFC6154637.1"/>
    </source>
</evidence>
<name>A0ABW1R0K6_9ACTN</name>
<dbReference type="SUPFAM" id="SSF53850">
    <property type="entry name" value="Periplasmic binding protein-like II"/>
    <property type="match status" value="1"/>
</dbReference>
<protein>
    <submittedName>
        <fullName evidence="4">ABC transporter substrate-binding protein</fullName>
    </submittedName>
</protein>
<dbReference type="SMART" id="SM00062">
    <property type="entry name" value="PBPb"/>
    <property type="match status" value="1"/>
</dbReference>
<dbReference type="PANTHER" id="PTHR30024">
    <property type="entry name" value="ALIPHATIC SULFONATES-BINDING PROTEIN-RELATED"/>
    <property type="match status" value="1"/>
</dbReference>
<keyword evidence="5" id="KW-1185">Reference proteome</keyword>
<dbReference type="RefSeq" id="WP_128220952.1">
    <property type="nucleotide sequence ID" value="NZ_CP034929.1"/>
</dbReference>
<organism evidence="4 5">
    <name type="scientific">Nocardioides yefusunii</name>
    <dbReference type="NCBI Taxonomy" id="2500546"/>
    <lineage>
        <taxon>Bacteria</taxon>
        <taxon>Bacillati</taxon>
        <taxon>Actinomycetota</taxon>
        <taxon>Actinomycetes</taxon>
        <taxon>Propionibacteriales</taxon>
        <taxon>Nocardioidaceae</taxon>
        <taxon>Nocardioides</taxon>
    </lineage>
</organism>
<dbReference type="PROSITE" id="PS51257">
    <property type="entry name" value="PROKAR_LIPOPROTEIN"/>
    <property type="match status" value="1"/>
</dbReference>
<gene>
    <name evidence="4" type="ORF">ACFPWU_13290</name>
</gene>
<reference evidence="5" key="1">
    <citation type="journal article" date="2019" name="Int. J. Syst. Evol. Microbiol.">
        <title>The Global Catalogue of Microorganisms (GCM) 10K type strain sequencing project: providing services to taxonomists for standard genome sequencing and annotation.</title>
        <authorList>
            <consortium name="The Broad Institute Genomics Platform"/>
            <consortium name="The Broad Institute Genome Sequencing Center for Infectious Disease"/>
            <person name="Wu L."/>
            <person name="Ma J."/>
        </authorList>
    </citation>
    <scope>NUCLEOTIDE SEQUENCE [LARGE SCALE GENOMIC DNA]</scope>
    <source>
        <strain evidence="5">DFY28</strain>
    </source>
</reference>
<dbReference type="InterPro" id="IPR015168">
    <property type="entry name" value="SsuA/THI5"/>
</dbReference>
<evidence type="ECO:0000313" key="5">
    <source>
        <dbReference type="Proteomes" id="UP001596098"/>
    </source>
</evidence>
<dbReference type="PANTHER" id="PTHR30024:SF42">
    <property type="entry name" value="ALIPHATIC SULFONATES-BINDING PROTEIN-RELATED"/>
    <property type="match status" value="1"/>
</dbReference>
<dbReference type="Gene3D" id="3.40.190.10">
    <property type="entry name" value="Periplasmic binding protein-like II"/>
    <property type="match status" value="2"/>
</dbReference>
<dbReference type="Proteomes" id="UP001596098">
    <property type="component" value="Unassembled WGS sequence"/>
</dbReference>
<comment type="caution">
    <text evidence="4">The sequence shown here is derived from an EMBL/GenBank/DDBJ whole genome shotgun (WGS) entry which is preliminary data.</text>
</comment>
<dbReference type="Pfam" id="PF09084">
    <property type="entry name" value="NMT1"/>
    <property type="match status" value="1"/>
</dbReference>
<dbReference type="EMBL" id="JBHSQI010000008">
    <property type="protein sequence ID" value="MFC6154637.1"/>
    <property type="molecule type" value="Genomic_DNA"/>
</dbReference>
<proteinExistence type="inferred from homology"/>